<dbReference type="InterPro" id="IPR051604">
    <property type="entry name" value="Ergot_Alk_Oxidoreductase"/>
</dbReference>
<organism evidence="2 3">
    <name type="scientific">Actinomadura mexicana</name>
    <dbReference type="NCBI Taxonomy" id="134959"/>
    <lineage>
        <taxon>Bacteria</taxon>
        <taxon>Bacillati</taxon>
        <taxon>Actinomycetota</taxon>
        <taxon>Actinomycetes</taxon>
        <taxon>Streptosporangiales</taxon>
        <taxon>Thermomonosporaceae</taxon>
        <taxon>Actinomadura</taxon>
    </lineage>
</organism>
<protein>
    <submittedName>
        <fullName evidence="2">Uncharacterized conserved protein YbjT, contains NAD(P)-binding and DUF2867 domains</fullName>
    </submittedName>
</protein>
<dbReference type="Proteomes" id="UP000198420">
    <property type="component" value="Unassembled WGS sequence"/>
</dbReference>
<dbReference type="Pfam" id="PF13460">
    <property type="entry name" value="NAD_binding_10"/>
    <property type="match status" value="1"/>
</dbReference>
<accession>A0A238ZBE2</accession>
<dbReference type="EMBL" id="FZNP01000007">
    <property type="protein sequence ID" value="SNR80845.1"/>
    <property type="molecule type" value="Genomic_DNA"/>
</dbReference>
<dbReference type="Gene3D" id="3.40.50.720">
    <property type="entry name" value="NAD(P)-binding Rossmann-like Domain"/>
    <property type="match status" value="1"/>
</dbReference>
<name>A0A238ZBE2_9ACTN</name>
<dbReference type="SUPFAM" id="SSF51735">
    <property type="entry name" value="NAD(P)-binding Rossmann-fold domains"/>
    <property type="match status" value="1"/>
</dbReference>
<dbReference type="InterPro" id="IPR016040">
    <property type="entry name" value="NAD(P)-bd_dom"/>
</dbReference>
<gene>
    <name evidence="2" type="ORF">SAMN06265355_107119</name>
</gene>
<evidence type="ECO:0000313" key="2">
    <source>
        <dbReference type="EMBL" id="SNR80845.1"/>
    </source>
</evidence>
<dbReference type="Gene3D" id="3.90.25.10">
    <property type="entry name" value="UDP-galactose 4-epimerase, domain 1"/>
    <property type="match status" value="1"/>
</dbReference>
<evidence type="ECO:0000313" key="3">
    <source>
        <dbReference type="Proteomes" id="UP000198420"/>
    </source>
</evidence>
<feature type="domain" description="NAD(P)-binding" evidence="1">
    <location>
        <begin position="6"/>
        <end position="179"/>
    </location>
</feature>
<keyword evidence="3" id="KW-1185">Reference proteome</keyword>
<dbReference type="AlphaFoldDB" id="A0A238ZBE2"/>
<dbReference type="PANTHER" id="PTHR43162:SF1">
    <property type="entry name" value="PRESTALK A DIFFERENTIATION PROTEIN A"/>
    <property type="match status" value="1"/>
</dbReference>
<dbReference type="PANTHER" id="PTHR43162">
    <property type="match status" value="1"/>
</dbReference>
<dbReference type="InterPro" id="IPR036291">
    <property type="entry name" value="NAD(P)-bd_dom_sf"/>
</dbReference>
<dbReference type="RefSeq" id="WP_089313154.1">
    <property type="nucleotide sequence ID" value="NZ_FZNP01000007.1"/>
</dbReference>
<reference evidence="3" key="1">
    <citation type="submission" date="2017-06" db="EMBL/GenBank/DDBJ databases">
        <authorList>
            <person name="Varghese N."/>
            <person name="Submissions S."/>
        </authorList>
    </citation>
    <scope>NUCLEOTIDE SEQUENCE [LARGE SCALE GENOMIC DNA]</scope>
    <source>
        <strain evidence="3">DSM 44485</strain>
    </source>
</reference>
<sequence length="284" mass="29434">MLLVTGATGNIGRDLARELAGRGARFRVLVRDPARAADLPAAAERAVADLGDAATLPAAFAGADRLFLLPTGTGLEHTAGAVAAARDAGVRHIVHLSSLTVVGDPVPAMGRWHHEREGSVRASGIPFTILRAGAFMANALEWAATVRGGGYVLDPTGPGRFAPVDTADIAAVAAAVLTEDGHQGRTHALTGGELLTVAEQVEMIAAAAGRGIEVRPARTPEEAVRARFPGGAPPELADALVDWYAHMRAGGAAVRTDTVQRLLGRPPRTFADWCERNADAFSGT</sequence>
<evidence type="ECO:0000259" key="1">
    <source>
        <dbReference type="Pfam" id="PF13460"/>
    </source>
</evidence>
<dbReference type="OrthoDB" id="116343at2"/>
<proteinExistence type="predicted"/>